<sequence length="238" mass="26796">MIHRLRREMHDKQGQAHGDQCLCKMFFNGFHGDSCLSIHILMKTKNPDLSSLCCQINMFCLNENIPQQKGVLMKTYHLYGAYDHSPSDFSQLSQTTINALIEEKDHLKYDRQDCTALHYAAHHGDYNLIRQLIDAGAPVNDMSKAMFSPLHHAVDQGHLGCAALLLSYGADPHLSASQNYHPSHPMTAQAGSDFYKSPLDLVAETHGKQEDMYKVFREAGVDISQSAPVRRKERALVM</sequence>
<keyword evidence="1" id="KW-0677">Repeat</keyword>
<dbReference type="SUPFAM" id="SSF48403">
    <property type="entry name" value="Ankyrin repeat"/>
    <property type="match status" value="1"/>
</dbReference>
<evidence type="ECO:0000256" key="2">
    <source>
        <dbReference type="ARBA" id="ARBA00023043"/>
    </source>
</evidence>
<dbReference type="Pfam" id="PF12796">
    <property type="entry name" value="Ank_2"/>
    <property type="match status" value="1"/>
</dbReference>
<feature type="repeat" description="ANK" evidence="3">
    <location>
        <begin position="145"/>
        <end position="177"/>
    </location>
</feature>
<dbReference type="InterPro" id="IPR002110">
    <property type="entry name" value="Ankyrin_rpt"/>
</dbReference>
<evidence type="ECO:0000256" key="1">
    <source>
        <dbReference type="ARBA" id="ARBA00022737"/>
    </source>
</evidence>
<feature type="repeat" description="ANK" evidence="3">
    <location>
        <begin position="112"/>
        <end position="144"/>
    </location>
</feature>
<dbReference type="Gene3D" id="1.25.40.20">
    <property type="entry name" value="Ankyrin repeat-containing domain"/>
    <property type="match status" value="1"/>
</dbReference>
<evidence type="ECO:0000313" key="4">
    <source>
        <dbReference type="EMBL" id="TAA41566.1"/>
    </source>
</evidence>
<protein>
    <submittedName>
        <fullName evidence="4">Uncharacterized protein</fullName>
    </submittedName>
</protein>
<evidence type="ECO:0000256" key="3">
    <source>
        <dbReference type="PROSITE-ProRule" id="PRU00023"/>
    </source>
</evidence>
<gene>
    <name evidence="4" type="ORF">EA655_11530</name>
</gene>
<dbReference type="Proteomes" id="UP000294164">
    <property type="component" value="Unassembled WGS sequence"/>
</dbReference>
<dbReference type="PROSITE" id="PS50088">
    <property type="entry name" value="ANK_REPEAT"/>
    <property type="match status" value="2"/>
</dbReference>
<dbReference type="PROSITE" id="PS50297">
    <property type="entry name" value="ANK_REP_REGION"/>
    <property type="match status" value="2"/>
</dbReference>
<dbReference type="PANTHER" id="PTHR24171">
    <property type="entry name" value="ANKYRIN REPEAT DOMAIN-CONTAINING PROTEIN 39-RELATED"/>
    <property type="match status" value="1"/>
</dbReference>
<dbReference type="OrthoDB" id="5642684at2"/>
<accession>A0A4V2HFX6</accession>
<organism evidence="4 5">
    <name type="scientific">Pseudoxanthomonas winnipegensis</name>
    <dbReference type="NCBI Taxonomy" id="2480810"/>
    <lineage>
        <taxon>Bacteria</taxon>
        <taxon>Pseudomonadati</taxon>
        <taxon>Pseudomonadota</taxon>
        <taxon>Gammaproteobacteria</taxon>
        <taxon>Lysobacterales</taxon>
        <taxon>Lysobacteraceae</taxon>
        <taxon>Pseudoxanthomonas</taxon>
    </lineage>
</organism>
<keyword evidence="2 3" id="KW-0040">ANK repeat</keyword>
<dbReference type="InterPro" id="IPR036770">
    <property type="entry name" value="Ankyrin_rpt-contain_sf"/>
</dbReference>
<dbReference type="SMART" id="SM00248">
    <property type="entry name" value="ANK"/>
    <property type="match status" value="3"/>
</dbReference>
<proteinExistence type="predicted"/>
<reference evidence="4 5" key="1">
    <citation type="submission" date="2019-02" db="EMBL/GenBank/DDBJ databases">
        <title>WGS of Pseudoxanthomonas species novum from clinical isolates.</title>
        <authorList>
            <person name="Bernier A.-M."/>
            <person name="Bernard K."/>
            <person name="Vachon A."/>
        </authorList>
    </citation>
    <scope>NUCLEOTIDE SEQUENCE [LARGE SCALE GENOMIC DNA]</scope>
    <source>
        <strain evidence="4 5">NML130969</strain>
    </source>
</reference>
<comment type="caution">
    <text evidence="4">The sequence shown here is derived from an EMBL/GenBank/DDBJ whole genome shotgun (WGS) entry which is preliminary data.</text>
</comment>
<name>A0A4V2HFX6_9GAMM</name>
<dbReference type="AlphaFoldDB" id="A0A4V2HFX6"/>
<evidence type="ECO:0000313" key="5">
    <source>
        <dbReference type="Proteomes" id="UP000294164"/>
    </source>
</evidence>
<dbReference type="EMBL" id="SHMG01000006">
    <property type="protein sequence ID" value="TAA41566.1"/>
    <property type="molecule type" value="Genomic_DNA"/>
</dbReference>